<dbReference type="InterPro" id="IPR029058">
    <property type="entry name" value="AB_hydrolase_fold"/>
</dbReference>
<dbReference type="Pfam" id="PF00326">
    <property type="entry name" value="Peptidase_S9"/>
    <property type="match status" value="1"/>
</dbReference>
<keyword evidence="5" id="KW-0472">Membrane</keyword>
<dbReference type="PANTHER" id="PTHR11731">
    <property type="entry name" value="PROTEASE FAMILY S9B,C DIPEPTIDYL-PEPTIDASE IV-RELATED"/>
    <property type="match status" value="1"/>
</dbReference>
<dbReference type="CTD" id="44297"/>
<comment type="similarity">
    <text evidence="1">Belongs to the peptidase S9B family. DPPIV subfamily.</text>
</comment>
<evidence type="ECO:0000256" key="2">
    <source>
        <dbReference type="ARBA" id="ARBA00023180"/>
    </source>
</evidence>
<evidence type="ECO:0000256" key="3">
    <source>
        <dbReference type="ARBA" id="ARBA00072929"/>
    </source>
</evidence>
<evidence type="ECO:0000313" key="8">
    <source>
        <dbReference type="EnsemblMetazoa" id="XP_014247730.1"/>
    </source>
</evidence>
<evidence type="ECO:0000256" key="1">
    <source>
        <dbReference type="ARBA" id="ARBA00010036"/>
    </source>
</evidence>
<name>A0A8I6RLT3_CIMLE</name>
<dbReference type="Proteomes" id="UP000494040">
    <property type="component" value="Unassembled WGS sequence"/>
</dbReference>
<dbReference type="InterPro" id="IPR050278">
    <property type="entry name" value="Serine_Prot_S9B/DPPIV"/>
</dbReference>
<evidence type="ECO:0000259" key="7">
    <source>
        <dbReference type="Pfam" id="PF00930"/>
    </source>
</evidence>
<dbReference type="SUPFAM" id="SSF82171">
    <property type="entry name" value="DPP6 N-terminal domain-like"/>
    <property type="match status" value="1"/>
</dbReference>
<dbReference type="InterPro" id="IPR002469">
    <property type="entry name" value="Peptidase_S9B_N"/>
</dbReference>
<dbReference type="KEGG" id="clec:106665659"/>
<dbReference type="GO" id="GO:0008239">
    <property type="term" value="F:dipeptidyl-peptidase activity"/>
    <property type="evidence" value="ECO:0007669"/>
    <property type="project" value="TreeGrafter"/>
</dbReference>
<dbReference type="GO" id="GO:0005886">
    <property type="term" value="C:plasma membrane"/>
    <property type="evidence" value="ECO:0007669"/>
    <property type="project" value="TreeGrafter"/>
</dbReference>
<evidence type="ECO:0000256" key="4">
    <source>
        <dbReference type="SAM" id="MobiDB-lite"/>
    </source>
</evidence>
<dbReference type="Gene3D" id="3.40.50.1820">
    <property type="entry name" value="alpha/beta hydrolase"/>
    <property type="match status" value="1"/>
</dbReference>
<feature type="transmembrane region" description="Helical" evidence="5">
    <location>
        <begin position="56"/>
        <end position="75"/>
    </location>
</feature>
<dbReference type="SUPFAM" id="SSF53474">
    <property type="entry name" value="alpha/beta-Hydrolases"/>
    <property type="match status" value="1"/>
</dbReference>
<dbReference type="Gene3D" id="2.140.10.30">
    <property type="entry name" value="Dipeptidylpeptidase IV, N-terminal domain"/>
    <property type="match status" value="1"/>
</dbReference>
<dbReference type="InterPro" id="IPR001375">
    <property type="entry name" value="Peptidase_S9_cat"/>
</dbReference>
<dbReference type="AlphaFoldDB" id="A0A8I6RLT3"/>
<dbReference type="GO" id="GO:0008236">
    <property type="term" value="F:serine-type peptidase activity"/>
    <property type="evidence" value="ECO:0007669"/>
    <property type="project" value="InterPro"/>
</dbReference>
<keyword evidence="5" id="KW-0812">Transmembrane</keyword>
<dbReference type="Pfam" id="PF00930">
    <property type="entry name" value="DPPIV_N"/>
    <property type="match status" value="1"/>
</dbReference>
<dbReference type="PANTHER" id="PTHR11731:SF154">
    <property type="entry name" value="VENOM DIPEPTIDYL PEPTIDASE 4-LIKE PROTEIN"/>
    <property type="match status" value="1"/>
</dbReference>
<sequence>MTSGQLHIQPQHTMEVGNSNQVRRLNQPTTNGNPSTSVVIKNEELLSKGSKKRTTLLVLIVVLVFSVIAAVLYFLKPTSTPLRAQEPLKMTKKGISFKSFVEGEYVPGKFNGTWVSDYEVLYKSMNGDIMIYNAMSNKSRVLLGRDVGVVSTSFSYELSADRNYLLLGYNYQKMYRYTYLAFYNFVELDTMKKWPLTDMTGDEIPVQLVTWAPIGNAFVYVYMNDIYYKPSAKQQQEFRITRTGRPGSIYNGVPDWVYEEEIFNSNKALWFSPDGNYLAYATFNDSRTPVMNIPYYGLPGDLRYQYMQAINIRYPKTGRPNPTTALSLTDLAHLQVHKTIKEYDLPARATLKEAVLYKVNWAGPSNLIYIWMNRIQNEAEIFQYSTTTAQLRQLMGLQEKHGWVIIDEPKFSPNFTQMAMIVSFDQGNDSGKYRHLALVDLNDPNPLPIALTSGKFVVTEIAAFDKAHIYFMSNANGHPGELRVFRVPATTENAPHKLECISCAHDQTDMGQCLYSGATFSKRASYYVLSCAGPVVPEINIYKKTGEHVMTWNSNERLKKKLSKVLTPEKKYMEYEVAPGMKAQIQLSIPPFADLSGAIKYPLLVHVYGGPDSNAVFKRFSVDWDTYITVNKSIIYARIDGRGSGLKGDKVTFANYRQLGTYEVQDQINITRYLTEKLPYIDPARTAIWGWSYGGYVAAMALVQDSRDVFKCGISVAPVTDWFLYDTMYTERFMGLPSADDNLRGYEKASLFNKVDNFRKKKFMLIHGTLDDNVHYQHSMMLAKTLELKDILFEQQSYPDETHSLSDVRPHLYHSMEHFLNQCFKLNNNFL</sequence>
<dbReference type="GO" id="GO:0006508">
    <property type="term" value="P:proteolysis"/>
    <property type="evidence" value="ECO:0007669"/>
    <property type="project" value="InterPro"/>
</dbReference>
<keyword evidence="2" id="KW-0325">Glycoprotein</keyword>
<feature type="domain" description="Peptidase S9 prolyl oligopeptidase catalytic" evidence="6">
    <location>
        <begin position="621"/>
        <end position="825"/>
    </location>
</feature>
<reference evidence="8" key="1">
    <citation type="submission" date="2022-01" db="UniProtKB">
        <authorList>
            <consortium name="EnsemblMetazoa"/>
        </authorList>
    </citation>
    <scope>IDENTIFICATION</scope>
</reference>
<dbReference type="OMA" id="MRTPQEN"/>
<evidence type="ECO:0000313" key="9">
    <source>
        <dbReference type="Proteomes" id="UP000494040"/>
    </source>
</evidence>
<dbReference type="OrthoDB" id="16520at2759"/>
<evidence type="ECO:0000259" key="6">
    <source>
        <dbReference type="Pfam" id="PF00326"/>
    </source>
</evidence>
<keyword evidence="9" id="KW-1185">Reference proteome</keyword>
<evidence type="ECO:0000256" key="5">
    <source>
        <dbReference type="SAM" id="Phobius"/>
    </source>
</evidence>
<organism evidence="8 9">
    <name type="scientific">Cimex lectularius</name>
    <name type="common">Bed bug</name>
    <name type="synonym">Acanthia lectularia</name>
    <dbReference type="NCBI Taxonomy" id="79782"/>
    <lineage>
        <taxon>Eukaryota</taxon>
        <taxon>Metazoa</taxon>
        <taxon>Ecdysozoa</taxon>
        <taxon>Arthropoda</taxon>
        <taxon>Hexapoda</taxon>
        <taxon>Insecta</taxon>
        <taxon>Pterygota</taxon>
        <taxon>Neoptera</taxon>
        <taxon>Paraneoptera</taxon>
        <taxon>Hemiptera</taxon>
        <taxon>Heteroptera</taxon>
        <taxon>Panheteroptera</taxon>
        <taxon>Cimicomorpha</taxon>
        <taxon>Cimicidae</taxon>
        <taxon>Cimex</taxon>
    </lineage>
</organism>
<accession>A0A8I6RLT3</accession>
<feature type="domain" description="Dipeptidylpeptidase IV N-terminal" evidence="7">
    <location>
        <begin position="159"/>
        <end position="537"/>
    </location>
</feature>
<dbReference type="EnsemblMetazoa" id="XM_014392244.2">
    <property type="protein sequence ID" value="XP_014247730.1"/>
    <property type="gene ID" value="LOC106665659"/>
</dbReference>
<dbReference type="GeneID" id="106665659"/>
<keyword evidence="5" id="KW-1133">Transmembrane helix</keyword>
<feature type="region of interest" description="Disordered" evidence="4">
    <location>
        <begin position="1"/>
        <end position="36"/>
    </location>
</feature>
<dbReference type="FunFam" id="3.40.50.1820:FF:000003">
    <property type="entry name" value="Dipeptidyl peptidase 4"/>
    <property type="match status" value="1"/>
</dbReference>
<proteinExistence type="inferred from homology"/>
<dbReference type="RefSeq" id="XP_014247730.1">
    <property type="nucleotide sequence ID" value="XM_014392244.2"/>
</dbReference>
<protein>
    <recommendedName>
        <fullName evidence="3">Venom dipeptidyl peptidase 4</fullName>
    </recommendedName>
</protein>